<keyword evidence="2" id="KW-0472">Membrane</keyword>
<keyword evidence="4" id="KW-1185">Reference proteome</keyword>
<dbReference type="EMBL" id="VDEQ01000032">
    <property type="protein sequence ID" value="MQS34699.1"/>
    <property type="molecule type" value="Genomic_DNA"/>
</dbReference>
<evidence type="ECO:0000313" key="3">
    <source>
        <dbReference type="EMBL" id="MQS34699.1"/>
    </source>
</evidence>
<dbReference type="RefSeq" id="WP_153480877.1">
    <property type="nucleotide sequence ID" value="NZ_VDEQ01000032.1"/>
</dbReference>
<keyword evidence="2" id="KW-0812">Transmembrane</keyword>
<accession>A0ABW9NNS5</accession>
<dbReference type="Proteomes" id="UP000460558">
    <property type="component" value="Unassembled WGS sequence"/>
</dbReference>
<sequence length="90" mass="9789">MSTTTAGRQRERVVERGVPTALRVGLFLLTAPVTVAHLLLPPPRGARPPARIAETGRLMDGQLSMTAEPPNMMTVTPNFAGHPFVRPLHR</sequence>
<organism evidence="3 4">
    <name type="scientific">Streptomyces katsurahamanus</name>
    <dbReference type="NCBI Taxonomy" id="2577098"/>
    <lineage>
        <taxon>Bacteria</taxon>
        <taxon>Bacillati</taxon>
        <taxon>Actinomycetota</taxon>
        <taxon>Actinomycetes</taxon>
        <taxon>Kitasatosporales</taxon>
        <taxon>Streptomycetaceae</taxon>
        <taxon>Streptomyces</taxon>
    </lineage>
</organism>
<feature type="transmembrane region" description="Helical" evidence="2">
    <location>
        <begin position="20"/>
        <end position="40"/>
    </location>
</feature>
<evidence type="ECO:0000256" key="2">
    <source>
        <dbReference type="SAM" id="Phobius"/>
    </source>
</evidence>
<name>A0ABW9NNS5_9ACTN</name>
<feature type="region of interest" description="Disordered" evidence="1">
    <location>
        <begin position="65"/>
        <end position="90"/>
    </location>
</feature>
<keyword evidence="2" id="KW-1133">Transmembrane helix</keyword>
<gene>
    <name evidence="3" type="ORF">FFZ77_03405</name>
</gene>
<evidence type="ECO:0000256" key="1">
    <source>
        <dbReference type="SAM" id="MobiDB-lite"/>
    </source>
</evidence>
<reference evidence="3 4" key="1">
    <citation type="submission" date="2019-06" db="EMBL/GenBank/DDBJ databases">
        <title>Comparative genomics and metabolomics analyses of clavulanic acid producing Streptomyces species provides insight into specialized metabolism and evolution of beta-lactam biosynthetic gene clusters.</title>
        <authorList>
            <person name="Moore M.A."/>
            <person name="Cruz-Morales P."/>
            <person name="Barona Gomez F."/>
            <person name="Kapil T."/>
        </authorList>
    </citation>
    <scope>NUCLEOTIDE SEQUENCE [LARGE SCALE GENOMIC DNA]</scope>
    <source>
        <strain evidence="3 4">T-272</strain>
    </source>
</reference>
<proteinExistence type="predicted"/>
<protein>
    <submittedName>
        <fullName evidence="3">Uncharacterized protein</fullName>
    </submittedName>
</protein>
<comment type="caution">
    <text evidence="3">The sequence shown here is derived from an EMBL/GenBank/DDBJ whole genome shotgun (WGS) entry which is preliminary data.</text>
</comment>
<evidence type="ECO:0000313" key="4">
    <source>
        <dbReference type="Proteomes" id="UP000460558"/>
    </source>
</evidence>